<dbReference type="CDD" id="cd00158">
    <property type="entry name" value="RHOD"/>
    <property type="match status" value="1"/>
</dbReference>
<dbReference type="EMBL" id="FXTP01000002">
    <property type="protein sequence ID" value="SMO47713.1"/>
    <property type="molecule type" value="Genomic_DNA"/>
</dbReference>
<organism evidence="14 15">
    <name type="scientific">Gracilimonas mengyeensis</name>
    <dbReference type="NCBI Taxonomy" id="1302730"/>
    <lineage>
        <taxon>Bacteria</taxon>
        <taxon>Pseudomonadati</taxon>
        <taxon>Balneolota</taxon>
        <taxon>Balneolia</taxon>
        <taxon>Balneolales</taxon>
        <taxon>Balneolaceae</taxon>
        <taxon>Gracilimonas</taxon>
    </lineage>
</organism>
<evidence type="ECO:0000256" key="1">
    <source>
        <dbReference type="ARBA" id="ARBA00009919"/>
    </source>
</evidence>
<evidence type="ECO:0000256" key="8">
    <source>
        <dbReference type="ARBA" id="ARBA00066884"/>
    </source>
</evidence>
<dbReference type="GO" id="GO:0008146">
    <property type="term" value="F:sulfotransferase activity"/>
    <property type="evidence" value="ECO:0007669"/>
    <property type="project" value="TreeGrafter"/>
</dbReference>
<dbReference type="RefSeq" id="WP_142453359.1">
    <property type="nucleotide sequence ID" value="NZ_FXTP01000002.1"/>
</dbReference>
<sequence length="385" mass="42501">MFSPDNTKFSTEEQDRYARQIALPSLGVEGQKKLKQAKVAVVGAGGLGAPLLQYLAAAGVGTIGIFDFDKVETSNLQRQVLYAETDVGKQKAEVTGERLRAINPHIKIDVHDTKITPNNAVSLFDSYDLVAEGSDNFLTKYVVNDACLILDIPLVFGSIYQFEGQVSVFNYVDEKGLRGPEYRDFFPNVPEQGFIPNCAQAGVMGALPGIVGSMQAMEMIKIITGIGEVLSGSMLVVDALNMDVTKMQIPINPEKKTVDKELVQKRLTALAEINEQKERDSGTDISEISAEKLQDLMQQQEDVVLVDVRTVEEHQSFNIGGELFPLQKLIDTDTLPKIFNEDNVILYCETGVRSSKAIEILRQKFDTQNLLNLKGGMSAWRMMEG</sequence>
<dbReference type="GO" id="GO:0008641">
    <property type="term" value="F:ubiquitin-like modifier activating enzyme activity"/>
    <property type="evidence" value="ECO:0007669"/>
    <property type="project" value="InterPro"/>
</dbReference>
<reference evidence="14 15" key="1">
    <citation type="submission" date="2017-05" db="EMBL/GenBank/DDBJ databases">
        <authorList>
            <person name="Varghese N."/>
            <person name="Submissions S."/>
        </authorList>
    </citation>
    <scope>NUCLEOTIDE SEQUENCE [LARGE SCALE GENOMIC DNA]</scope>
    <source>
        <strain evidence="14 15">DSM 21985</strain>
    </source>
</reference>
<dbReference type="OrthoDB" id="9804286at2"/>
<gene>
    <name evidence="14" type="ORF">SAMN06265219_102362</name>
</gene>
<dbReference type="GO" id="GO:0061605">
    <property type="term" value="F:molybdopterin-synthase adenylyltransferase activity"/>
    <property type="evidence" value="ECO:0007669"/>
    <property type="project" value="UniProtKB-EC"/>
</dbReference>
<dbReference type="InterPro" id="IPR035985">
    <property type="entry name" value="Ubiquitin-activating_enz"/>
</dbReference>
<evidence type="ECO:0000256" key="10">
    <source>
        <dbReference type="ARBA" id="ARBA00075110"/>
    </source>
</evidence>
<dbReference type="SUPFAM" id="SSF69572">
    <property type="entry name" value="Activating enzymes of the ubiquitin-like proteins"/>
    <property type="match status" value="1"/>
</dbReference>
<evidence type="ECO:0000313" key="15">
    <source>
        <dbReference type="Proteomes" id="UP000317557"/>
    </source>
</evidence>
<keyword evidence="2 14" id="KW-0808">Transferase</keyword>
<evidence type="ECO:0000313" key="14">
    <source>
        <dbReference type="EMBL" id="SMO47713.1"/>
    </source>
</evidence>
<dbReference type="GO" id="GO:0005524">
    <property type="term" value="F:ATP binding"/>
    <property type="evidence" value="ECO:0007669"/>
    <property type="project" value="UniProtKB-KW"/>
</dbReference>
<evidence type="ECO:0000259" key="13">
    <source>
        <dbReference type="PROSITE" id="PS50206"/>
    </source>
</evidence>
<evidence type="ECO:0000256" key="7">
    <source>
        <dbReference type="ARBA" id="ARBA00063809"/>
    </source>
</evidence>
<dbReference type="InterPro" id="IPR045886">
    <property type="entry name" value="ThiF/MoeB/HesA"/>
</dbReference>
<dbReference type="PANTHER" id="PTHR10953">
    <property type="entry name" value="UBIQUITIN-ACTIVATING ENZYME E1"/>
    <property type="match status" value="1"/>
</dbReference>
<dbReference type="InterPro" id="IPR001763">
    <property type="entry name" value="Rhodanese-like_dom"/>
</dbReference>
<evidence type="ECO:0000256" key="11">
    <source>
        <dbReference type="ARBA" id="ARBA00075328"/>
    </source>
</evidence>
<dbReference type="CDD" id="cd00757">
    <property type="entry name" value="ThiF_MoeB_HesA_family"/>
    <property type="match status" value="1"/>
</dbReference>
<accession>A0A521BKR6</accession>
<dbReference type="InterPro" id="IPR036873">
    <property type="entry name" value="Rhodanese-like_dom_sf"/>
</dbReference>
<dbReference type="AlphaFoldDB" id="A0A521BKR6"/>
<comment type="catalytic activity">
    <reaction evidence="5">
        <text>[molybdopterin-synthase sulfur-carrier protein]-C-terminal Gly-Gly + ATP + H(+) = [molybdopterin-synthase sulfur-carrier protein]-C-terminal Gly-Gly-AMP + diphosphate</text>
        <dbReference type="Rhea" id="RHEA:43616"/>
        <dbReference type="Rhea" id="RHEA-COMP:12159"/>
        <dbReference type="Rhea" id="RHEA-COMP:12202"/>
        <dbReference type="ChEBI" id="CHEBI:15378"/>
        <dbReference type="ChEBI" id="CHEBI:30616"/>
        <dbReference type="ChEBI" id="CHEBI:33019"/>
        <dbReference type="ChEBI" id="CHEBI:90618"/>
        <dbReference type="ChEBI" id="CHEBI:90778"/>
        <dbReference type="EC" id="2.7.7.80"/>
    </reaction>
</comment>
<dbReference type="Gene3D" id="3.40.50.720">
    <property type="entry name" value="NAD(P)-binding Rossmann-like Domain"/>
    <property type="match status" value="1"/>
</dbReference>
<protein>
    <recommendedName>
        <fullName evidence="9">Molybdopterin-synthase adenylyltransferase</fullName>
        <ecNumber evidence="8">2.7.7.80</ecNumber>
    </recommendedName>
    <alternativeName>
        <fullName evidence="12">MoaD protein adenylase</fullName>
    </alternativeName>
    <alternativeName>
        <fullName evidence="10">Molybdopterin-converting factor subunit 1 adenylase</fullName>
    </alternativeName>
    <alternativeName>
        <fullName evidence="11">Sulfur carrier protein MoaD adenylyltransferase</fullName>
    </alternativeName>
</protein>
<proteinExistence type="inferred from homology"/>
<dbReference type="PROSITE" id="PS50206">
    <property type="entry name" value="RHODANESE_3"/>
    <property type="match status" value="1"/>
</dbReference>
<dbReference type="Pfam" id="PF00899">
    <property type="entry name" value="ThiF"/>
    <property type="match status" value="1"/>
</dbReference>
<name>A0A521BKR6_9BACT</name>
<keyword evidence="3" id="KW-0547">Nucleotide-binding</keyword>
<feature type="domain" description="Rhodanese" evidence="13">
    <location>
        <begin position="299"/>
        <end position="385"/>
    </location>
</feature>
<comment type="subunit">
    <text evidence="7">Homodimer. Forms a stable heterotetrameric complex of 2 MoeB and 2 MoaD during adenylation of MoaD.</text>
</comment>
<dbReference type="NCBIfam" id="NF004281">
    <property type="entry name" value="PRK05690.1"/>
    <property type="match status" value="1"/>
</dbReference>
<evidence type="ECO:0000256" key="6">
    <source>
        <dbReference type="ARBA" id="ARBA00055169"/>
    </source>
</evidence>
<dbReference type="InterPro" id="IPR000594">
    <property type="entry name" value="ThiF_NAD_FAD-bd"/>
</dbReference>
<evidence type="ECO:0000256" key="9">
    <source>
        <dbReference type="ARBA" id="ARBA00073635"/>
    </source>
</evidence>
<evidence type="ECO:0000256" key="4">
    <source>
        <dbReference type="ARBA" id="ARBA00022840"/>
    </source>
</evidence>
<comment type="similarity">
    <text evidence="1">Belongs to the HesA/MoeB/ThiF family.</text>
</comment>
<dbReference type="PANTHER" id="PTHR10953:SF102">
    <property type="entry name" value="ADENYLYLTRANSFERASE AND SULFURTRANSFERASE MOCS3"/>
    <property type="match status" value="1"/>
</dbReference>
<evidence type="ECO:0000256" key="12">
    <source>
        <dbReference type="ARBA" id="ARBA00078531"/>
    </source>
</evidence>
<evidence type="ECO:0000256" key="2">
    <source>
        <dbReference type="ARBA" id="ARBA00022679"/>
    </source>
</evidence>
<dbReference type="SMART" id="SM00450">
    <property type="entry name" value="RHOD"/>
    <property type="match status" value="1"/>
</dbReference>
<keyword evidence="4" id="KW-0067">ATP-binding</keyword>
<dbReference type="EC" id="2.7.7.80" evidence="8"/>
<dbReference type="Pfam" id="PF00581">
    <property type="entry name" value="Rhodanese"/>
    <property type="match status" value="1"/>
</dbReference>
<comment type="function">
    <text evidence="6">Catalyzes the adenylation by ATP of the carboxyl group of the C-terminal glycine of sulfur carrier protein MoaD.</text>
</comment>
<keyword evidence="15" id="KW-1185">Reference proteome</keyword>
<dbReference type="FunFam" id="3.40.50.720:FF:000033">
    <property type="entry name" value="Adenylyltransferase and sulfurtransferase MOCS3"/>
    <property type="match status" value="1"/>
</dbReference>
<dbReference type="GO" id="GO:0004792">
    <property type="term" value="F:thiosulfate-cyanide sulfurtransferase activity"/>
    <property type="evidence" value="ECO:0007669"/>
    <property type="project" value="TreeGrafter"/>
</dbReference>
<dbReference type="Gene3D" id="3.40.250.10">
    <property type="entry name" value="Rhodanese-like domain"/>
    <property type="match status" value="1"/>
</dbReference>
<dbReference type="Proteomes" id="UP000317557">
    <property type="component" value="Unassembled WGS sequence"/>
</dbReference>
<evidence type="ECO:0000256" key="5">
    <source>
        <dbReference type="ARBA" id="ARBA00052218"/>
    </source>
</evidence>
<dbReference type="GO" id="GO:0005829">
    <property type="term" value="C:cytosol"/>
    <property type="evidence" value="ECO:0007669"/>
    <property type="project" value="TreeGrafter"/>
</dbReference>
<keyword evidence="14" id="KW-0548">Nucleotidyltransferase</keyword>
<evidence type="ECO:0000256" key="3">
    <source>
        <dbReference type="ARBA" id="ARBA00022741"/>
    </source>
</evidence>